<feature type="signal peptide" evidence="2">
    <location>
        <begin position="1"/>
        <end position="25"/>
    </location>
</feature>
<sequence length="237" mass="24616">MDVNRRAFLKGLALSGLAAATPGFASSSILADSTHALKGGVHLPLIALIHDSAGESAFLAGLRSAQQPQRSHDSLKVQRCDRGLDFLQSLHALLHSGKAAQIVGLVDDASGAIIVNMARPTAARLYWLGQHAVSGGQSRHTLLAAEAGHDCSRRFAQELDACGLRYRLTEQPVAGPAGLSQMTFTAPQTPQDGRWAAALGFALASLAANSTDPSPGVGNSTVAAPLLGNFVSFAFKT</sequence>
<evidence type="ECO:0000313" key="3">
    <source>
        <dbReference type="EMBL" id="KFI18664.1"/>
    </source>
</evidence>
<comment type="caution">
    <text evidence="3">The sequence shown here is derived from an EMBL/GenBank/DDBJ whole genome shotgun (WGS) entry which is preliminary data.</text>
</comment>
<evidence type="ECO:0000256" key="1">
    <source>
        <dbReference type="ARBA" id="ARBA00022729"/>
    </source>
</evidence>
<dbReference type="EMBL" id="JPGN01000075">
    <property type="protein sequence ID" value="KFI18664.1"/>
    <property type="molecule type" value="Genomic_DNA"/>
</dbReference>
<organism evidence="3 4">
    <name type="scientific">Nitrosococcus oceani C-27</name>
    <dbReference type="NCBI Taxonomy" id="314279"/>
    <lineage>
        <taxon>Bacteria</taxon>
        <taxon>Pseudomonadati</taxon>
        <taxon>Pseudomonadota</taxon>
        <taxon>Gammaproteobacteria</taxon>
        <taxon>Chromatiales</taxon>
        <taxon>Chromatiaceae</taxon>
        <taxon>Nitrosococcus</taxon>
    </lineage>
</organism>
<protein>
    <submittedName>
        <fullName evidence="3">Tat pathway signal protein</fullName>
    </submittedName>
</protein>
<dbReference type="HOGENOM" id="CLU_1298718_0_0_6"/>
<gene>
    <name evidence="3" type="ORF">IB75_12815</name>
</gene>
<name>A0A0E2YZM6_9GAMM</name>
<reference evidence="3 4" key="1">
    <citation type="submission" date="2014-07" db="EMBL/GenBank/DDBJ databases">
        <title>Comparative analysis of Nitrosococcus oceani genome inventories of strains from Pacific and Atlantic gyres.</title>
        <authorList>
            <person name="Lim C.K."/>
            <person name="Wang L."/>
            <person name="Sayavedra-Soto L.A."/>
            <person name="Klotz M.G."/>
        </authorList>
    </citation>
    <scope>NUCLEOTIDE SEQUENCE [LARGE SCALE GENOMIC DNA]</scope>
    <source>
        <strain evidence="3 4">C-27</strain>
    </source>
</reference>
<dbReference type="PROSITE" id="PS51318">
    <property type="entry name" value="TAT"/>
    <property type="match status" value="1"/>
</dbReference>
<dbReference type="InterPro" id="IPR006311">
    <property type="entry name" value="TAT_signal"/>
</dbReference>
<evidence type="ECO:0000313" key="4">
    <source>
        <dbReference type="Proteomes" id="UP000028839"/>
    </source>
</evidence>
<proteinExistence type="predicted"/>
<dbReference type="AlphaFoldDB" id="A0A0E2YZM6"/>
<accession>A0A0E2YZM6</accession>
<feature type="chain" id="PRO_5002407911" evidence="2">
    <location>
        <begin position="26"/>
        <end position="237"/>
    </location>
</feature>
<dbReference type="InterPro" id="IPR019546">
    <property type="entry name" value="TAT_signal_bac_arc"/>
</dbReference>
<dbReference type="Proteomes" id="UP000028839">
    <property type="component" value="Unassembled WGS sequence"/>
</dbReference>
<dbReference type="OrthoDB" id="9181346at2"/>
<keyword evidence="1 2" id="KW-0732">Signal</keyword>
<dbReference type="NCBIfam" id="TIGR01409">
    <property type="entry name" value="TAT_signal_seq"/>
    <property type="match status" value="1"/>
</dbReference>
<evidence type="ECO:0000256" key="2">
    <source>
        <dbReference type="SAM" id="SignalP"/>
    </source>
</evidence>